<organism evidence="3 4">
    <name type="scientific">Tetranychus urticae</name>
    <name type="common">Two-spotted spider mite</name>
    <dbReference type="NCBI Taxonomy" id="32264"/>
    <lineage>
        <taxon>Eukaryota</taxon>
        <taxon>Metazoa</taxon>
        <taxon>Ecdysozoa</taxon>
        <taxon>Arthropoda</taxon>
        <taxon>Chelicerata</taxon>
        <taxon>Arachnida</taxon>
        <taxon>Acari</taxon>
        <taxon>Acariformes</taxon>
        <taxon>Trombidiformes</taxon>
        <taxon>Prostigmata</taxon>
        <taxon>Eleutherengona</taxon>
        <taxon>Raphignathae</taxon>
        <taxon>Tetranychoidea</taxon>
        <taxon>Tetranychidae</taxon>
        <taxon>Tetranychus</taxon>
    </lineage>
</organism>
<dbReference type="EMBL" id="CAEY01002034">
    <property type="status" value="NOT_ANNOTATED_CDS"/>
    <property type="molecule type" value="Genomic_DNA"/>
</dbReference>
<dbReference type="Pfam" id="PF00378">
    <property type="entry name" value="ECH_1"/>
    <property type="match status" value="1"/>
</dbReference>
<proteinExistence type="inferred from homology"/>
<dbReference type="SUPFAM" id="SSF52096">
    <property type="entry name" value="ClpP/crotonase"/>
    <property type="match status" value="1"/>
</dbReference>
<accession>T1KEB4</accession>
<reference evidence="4" key="1">
    <citation type="submission" date="2011-08" db="EMBL/GenBank/DDBJ databases">
        <authorList>
            <person name="Rombauts S."/>
        </authorList>
    </citation>
    <scope>NUCLEOTIDE SEQUENCE</scope>
    <source>
        <strain evidence="4">London</strain>
    </source>
</reference>
<dbReference type="HOGENOM" id="CLU_009834_7_4_1"/>
<protein>
    <recommendedName>
        <fullName evidence="5">Enoyl-CoA hydratase</fullName>
    </recommendedName>
</protein>
<dbReference type="OMA" id="GIKWFNQ"/>
<evidence type="ECO:0000256" key="2">
    <source>
        <dbReference type="RuleBase" id="RU003707"/>
    </source>
</evidence>
<dbReference type="Gene3D" id="1.10.287.2460">
    <property type="match status" value="1"/>
</dbReference>
<reference evidence="3" key="2">
    <citation type="submission" date="2015-06" db="UniProtKB">
        <authorList>
            <consortium name="EnsemblMetazoa"/>
        </authorList>
    </citation>
    <scope>IDENTIFICATION</scope>
</reference>
<evidence type="ECO:0000313" key="3">
    <source>
        <dbReference type="EnsemblMetazoa" id="tetur09g05970.1"/>
    </source>
</evidence>
<evidence type="ECO:0000256" key="1">
    <source>
        <dbReference type="ARBA" id="ARBA00005254"/>
    </source>
</evidence>
<dbReference type="EnsemblMetazoa" id="tetur09g05970.1">
    <property type="protein sequence ID" value="tetur09g05970.1"/>
    <property type="gene ID" value="tetur09g05970"/>
</dbReference>
<dbReference type="STRING" id="32264.T1KEB4"/>
<dbReference type="NCBIfam" id="NF006108">
    <property type="entry name" value="PRK08259.1"/>
    <property type="match status" value="1"/>
</dbReference>
<dbReference type="InterPro" id="IPR018376">
    <property type="entry name" value="Enoyl-CoA_hyd/isom_CS"/>
</dbReference>
<dbReference type="OrthoDB" id="448450at2759"/>
<dbReference type="PANTHER" id="PTHR43802">
    <property type="entry name" value="ENOYL-COA HYDRATASE"/>
    <property type="match status" value="1"/>
</dbReference>
<gene>
    <name evidence="3" type="primary">107363036</name>
</gene>
<dbReference type="PROSITE" id="PS00166">
    <property type="entry name" value="ENOYL_COA_HYDRATASE"/>
    <property type="match status" value="1"/>
</dbReference>
<dbReference type="GO" id="GO:0003824">
    <property type="term" value="F:catalytic activity"/>
    <property type="evidence" value="ECO:0007669"/>
    <property type="project" value="InterPro"/>
</dbReference>
<comment type="similarity">
    <text evidence="1 2">Belongs to the enoyl-CoA hydratase/isomerase family.</text>
</comment>
<dbReference type="CDD" id="cd06558">
    <property type="entry name" value="crotonase-like"/>
    <property type="match status" value="1"/>
</dbReference>
<name>T1KEB4_TETUR</name>
<keyword evidence="4" id="KW-1185">Reference proteome</keyword>
<dbReference type="KEGG" id="tut:107363036"/>
<dbReference type="InterPro" id="IPR029045">
    <property type="entry name" value="ClpP/crotonase-like_dom_sf"/>
</dbReference>
<evidence type="ECO:0000313" key="4">
    <source>
        <dbReference type="Proteomes" id="UP000015104"/>
    </source>
</evidence>
<dbReference type="eggNOG" id="KOG1680">
    <property type="taxonomic scope" value="Eukaryota"/>
</dbReference>
<dbReference type="Gene3D" id="3.90.226.10">
    <property type="entry name" value="2-enoyl-CoA Hydratase, Chain A, domain 1"/>
    <property type="match status" value="1"/>
</dbReference>
<dbReference type="InterPro" id="IPR001753">
    <property type="entry name" value="Enoyl-CoA_hydra/iso"/>
</dbReference>
<dbReference type="Proteomes" id="UP000015104">
    <property type="component" value="Unassembled WGS sequence"/>
</dbReference>
<evidence type="ECO:0008006" key="5">
    <source>
        <dbReference type="Google" id="ProtNLM"/>
    </source>
</evidence>
<dbReference type="AlphaFoldDB" id="T1KEB4"/>
<dbReference type="PANTHER" id="PTHR43802:SF1">
    <property type="entry name" value="IP11341P-RELATED"/>
    <property type="match status" value="1"/>
</dbReference>
<sequence>MFSSLLRRVIRPLNRSIWTDQGEPINVIKEDGIFMIELNRPSKRNCINTPMAEKLIQAMDDFENDEQSKVGIIYGRGGNFCAGFDLNELAQDSSLNSRQRIGLDKWMIAKPIIAAIEGYAVAGGLELALACDFRACEEDSVLGFFNRRFGIPLLDGGTVRLSKIVGFSRALDLILNGRKVSASEALSMGLVNDVCAVGSVLGKAISMASCLQKFDQKALLADRKSVYMAAFQAENIEEGLEYELCNGSPVMAENARKGAKLFVEDGIGRHGATAIHSRDTIMGQFKPEINL</sequence>